<accession>A0A3P7MAB7</accession>
<organism evidence="2 3">
    <name type="scientific">Cylicostephanus goldi</name>
    <name type="common">Nematode worm</name>
    <dbReference type="NCBI Taxonomy" id="71465"/>
    <lineage>
        <taxon>Eukaryota</taxon>
        <taxon>Metazoa</taxon>
        <taxon>Ecdysozoa</taxon>
        <taxon>Nematoda</taxon>
        <taxon>Chromadorea</taxon>
        <taxon>Rhabditida</taxon>
        <taxon>Rhabditina</taxon>
        <taxon>Rhabditomorpha</taxon>
        <taxon>Strongyloidea</taxon>
        <taxon>Strongylidae</taxon>
        <taxon>Cylicostephanus</taxon>
    </lineage>
</organism>
<dbReference type="OrthoDB" id="6510177at2759"/>
<feature type="transmembrane region" description="Helical" evidence="1">
    <location>
        <begin position="49"/>
        <end position="70"/>
    </location>
</feature>
<proteinExistence type="predicted"/>
<keyword evidence="1" id="KW-0472">Membrane</keyword>
<evidence type="ECO:0000313" key="3">
    <source>
        <dbReference type="Proteomes" id="UP000271889"/>
    </source>
</evidence>
<reference evidence="2 3" key="1">
    <citation type="submission" date="2018-11" db="EMBL/GenBank/DDBJ databases">
        <authorList>
            <consortium name="Pathogen Informatics"/>
        </authorList>
    </citation>
    <scope>NUCLEOTIDE SEQUENCE [LARGE SCALE GENOMIC DNA]</scope>
</reference>
<dbReference type="Proteomes" id="UP000271889">
    <property type="component" value="Unassembled WGS sequence"/>
</dbReference>
<keyword evidence="3" id="KW-1185">Reference proteome</keyword>
<keyword evidence="1" id="KW-1133">Transmembrane helix</keyword>
<protein>
    <recommendedName>
        <fullName evidence="4">SSD domain-containing protein</fullName>
    </recommendedName>
</protein>
<keyword evidence="1" id="KW-0812">Transmembrane</keyword>
<name>A0A3P7MAB7_CYLGO</name>
<gene>
    <name evidence="2" type="ORF">CGOC_LOCUS8808</name>
</gene>
<dbReference type="AlphaFoldDB" id="A0A3P7MAB7"/>
<sequence length="133" mass="15347">MEGSIRPRRQSILIGQRSLDVYGETEKGPKFVLWLIRMFRKWGFFIAEWPWTAIILCLIVSAISTVKIVLTPQRNEITGYTPYGARANDEFLEYQNFFSSQGTSYDVFCRDLSKSSTPTFLVVPLKFSNESVF</sequence>
<evidence type="ECO:0008006" key="4">
    <source>
        <dbReference type="Google" id="ProtNLM"/>
    </source>
</evidence>
<dbReference type="EMBL" id="UYRV01104998">
    <property type="protein sequence ID" value="VDN20413.1"/>
    <property type="molecule type" value="Genomic_DNA"/>
</dbReference>
<evidence type="ECO:0000313" key="2">
    <source>
        <dbReference type="EMBL" id="VDN20413.1"/>
    </source>
</evidence>
<evidence type="ECO:0000256" key="1">
    <source>
        <dbReference type="SAM" id="Phobius"/>
    </source>
</evidence>